<dbReference type="PROSITE" id="PS50195">
    <property type="entry name" value="PX"/>
    <property type="match status" value="1"/>
</dbReference>
<evidence type="ECO:0000256" key="6">
    <source>
        <dbReference type="ARBA" id="ARBA00023136"/>
    </source>
</evidence>
<evidence type="ECO:0000256" key="5">
    <source>
        <dbReference type="ARBA" id="ARBA00023121"/>
    </source>
</evidence>
<keyword evidence="2" id="KW-0813">Transport</keyword>
<dbReference type="Pfam" id="PF00787">
    <property type="entry name" value="PX"/>
    <property type="match status" value="1"/>
</dbReference>
<dbReference type="InterPro" id="IPR036871">
    <property type="entry name" value="PX_dom_sf"/>
</dbReference>
<evidence type="ECO:0000256" key="3">
    <source>
        <dbReference type="ARBA" id="ARBA00022753"/>
    </source>
</evidence>
<keyword evidence="4" id="KW-0653">Protein transport</keyword>
<dbReference type="GO" id="GO:0015031">
    <property type="term" value="P:protein transport"/>
    <property type="evidence" value="ECO:0007669"/>
    <property type="project" value="UniProtKB-KW"/>
</dbReference>
<keyword evidence="6" id="KW-0472">Membrane</keyword>
<sequence>MEAASEPDDQHTASHSDTDTNTSPNSLMTTKELQEYWRNVKSENKTIKPLFEIPTTRIAEDSCSRYVMYQVIIVKTGSFDESKSIIERRYSDFEKLHRTLLRDFKEEMEEILFPRKRVTGNFSEEMINERKLALQDYLGALYSVRCIRRSADFIDFFTKPQLEEAYSCLRGGQYTDALDIFLHMLNLQEKLSPHCPALTVPTLCAILVCHRDLQNPADAFEAGEKAVFLLHSHHGHKYYVPLLEAMIILAYQLGKEFAAFQEKLREGESRQVQLRAVTLKELVVQEYTH</sequence>
<evidence type="ECO:0000256" key="4">
    <source>
        <dbReference type="ARBA" id="ARBA00022927"/>
    </source>
</evidence>
<dbReference type="PANTHER" id="PTHR20939:SF1">
    <property type="entry name" value="SORTING NEXIN-20"/>
    <property type="match status" value="1"/>
</dbReference>
<dbReference type="InterPro" id="IPR039937">
    <property type="entry name" value="SNX20/SNX21"/>
</dbReference>
<name>A0AAV7KXH2_PLEWA</name>
<gene>
    <name evidence="9" type="ORF">NDU88_003184</name>
</gene>
<feature type="region of interest" description="Disordered" evidence="7">
    <location>
        <begin position="1"/>
        <end position="26"/>
    </location>
</feature>
<dbReference type="InterPro" id="IPR001683">
    <property type="entry name" value="PX_dom"/>
</dbReference>
<feature type="compositionally biased region" description="Basic and acidic residues" evidence="7">
    <location>
        <begin position="8"/>
        <end position="18"/>
    </location>
</feature>
<dbReference type="AlphaFoldDB" id="A0AAV7KXH2"/>
<feature type="domain" description="PX" evidence="8">
    <location>
        <begin position="47"/>
        <end position="164"/>
    </location>
</feature>
<comment type="subcellular location">
    <subcellularLocation>
        <location evidence="1">Early endosome membrane</location>
        <topology evidence="1">Peripheral membrane protein</topology>
        <orientation evidence="1">Cytoplasmic side</orientation>
    </subcellularLocation>
</comment>
<proteinExistence type="predicted"/>
<dbReference type="Proteomes" id="UP001066276">
    <property type="component" value="Chromosome 12"/>
</dbReference>
<keyword evidence="5" id="KW-0446">Lipid-binding</keyword>
<dbReference type="SMART" id="SM00312">
    <property type="entry name" value="PX"/>
    <property type="match status" value="1"/>
</dbReference>
<keyword evidence="3" id="KW-0967">Endosome</keyword>
<evidence type="ECO:0000256" key="1">
    <source>
        <dbReference type="ARBA" id="ARBA00004469"/>
    </source>
</evidence>
<evidence type="ECO:0000313" key="10">
    <source>
        <dbReference type="Proteomes" id="UP001066276"/>
    </source>
</evidence>
<evidence type="ECO:0000256" key="2">
    <source>
        <dbReference type="ARBA" id="ARBA00022448"/>
    </source>
</evidence>
<accession>A0AAV7KXH2</accession>
<dbReference type="PANTHER" id="PTHR20939">
    <property type="entry name" value="SORTING NEXIN 20, 21"/>
    <property type="match status" value="1"/>
</dbReference>
<comment type="caution">
    <text evidence="9">The sequence shown here is derived from an EMBL/GenBank/DDBJ whole genome shotgun (WGS) entry which is preliminary data.</text>
</comment>
<evidence type="ECO:0000256" key="7">
    <source>
        <dbReference type="SAM" id="MobiDB-lite"/>
    </source>
</evidence>
<reference evidence="9" key="1">
    <citation type="journal article" date="2022" name="bioRxiv">
        <title>Sequencing and chromosome-scale assembly of the giantPleurodeles waltlgenome.</title>
        <authorList>
            <person name="Brown T."/>
            <person name="Elewa A."/>
            <person name="Iarovenko S."/>
            <person name="Subramanian E."/>
            <person name="Araus A.J."/>
            <person name="Petzold A."/>
            <person name="Susuki M."/>
            <person name="Suzuki K.-i.T."/>
            <person name="Hayashi T."/>
            <person name="Toyoda A."/>
            <person name="Oliveira C."/>
            <person name="Osipova E."/>
            <person name="Leigh N.D."/>
            <person name="Simon A."/>
            <person name="Yun M.H."/>
        </authorList>
    </citation>
    <scope>NUCLEOTIDE SEQUENCE</scope>
    <source>
        <strain evidence="9">20211129_DDA</strain>
        <tissue evidence="9">Liver</tissue>
    </source>
</reference>
<evidence type="ECO:0000259" key="8">
    <source>
        <dbReference type="PROSITE" id="PS50195"/>
    </source>
</evidence>
<evidence type="ECO:0000313" key="9">
    <source>
        <dbReference type="EMBL" id="KAJ1083024.1"/>
    </source>
</evidence>
<dbReference type="Gene3D" id="3.30.1520.10">
    <property type="entry name" value="Phox-like domain"/>
    <property type="match status" value="1"/>
</dbReference>
<keyword evidence="10" id="KW-1185">Reference proteome</keyword>
<dbReference type="GO" id="GO:1901981">
    <property type="term" value="F:phosphatidylinositol phosphate binding"/>
    <property type="evidence" value="ECO:0007669"/>
    <property type="project" value="TreeGrafter"/>
</dbReference>
<dbReference type="EMBL" id="JANPWB010000016">
    <property type="protein sequence ID" value="KAJ1083024.1"/>
    <property type="molecule type" value="Genomic_DNA"/>
</dbReference>
<protein>
    <recommendedName>
        <fullName evidence="8">PX domain-containing protein</fullName>
    </recommendedName>
</protein>
<dbReference type="GO" id="GO:0031901">
    <property type="term" value="C:early endosome membrane"/>
    <property type="evidence" value="ECO:0007669"/>
    <property type="project" value="UniProtKB-SubCell"/>
</dbReference>
<organism evidence="9 10">
    <name type="scientific">Pleurodeles waltl</name>
    <name type="common">Iberian ribbed newt</name>
    <dbReference type="NCBI Taxonomy" id="8319"/>
    <lineage>
        <taxon>Eukaryota</taxon>
        <taxon>Metazoa</taxon>
        <taxon>Chordata</taxon>
        <taxon>Craniata</taxon>
        <taxon>Vertebrata</taxon>
        <taxon>Euteleostomi</taxon>
        <taxon>Amphibia</taxon>
        <taxon>Batrachia</taxon>
        <taxon>Caudata</taxon>
        <taxon>Salamandroidea</taxon>
        <taxon>Salamandridae</taxon>
        <taxon>Pleurodelinae</taxon>
        <taxon>Pleurodeles</taxon>
    </lineage>
</organism>
<dbReference type="SUPFAM" id="SSF64268">
    <property type="entry name" value="PX domain"/>
    <property type="match status" value="1"/>
</dbReference>